<dbReference type="EMBL" id="JASSZA010000017">
    <property type="protein sequence ID" value="KAK2090200.1"/>
    <property type="molecule type" value="Genomic_DNA"/>
</dbReference>
<evidence type="ECO:0000313" key="2">
    <source>
        <dbReference type="EMBL" id="KAK2090200.1"/>
    </source>
</evidence>
<organism evidence="2 3">
    <name type="scientific">Saguinus oedipus</name>
    <name type="common">Cotton-top tamarin</name>
    <name type="synonym">Oedipomidas oedipus</name>
    <dbReference type="NCBI Taxonomy" id="9490"/>
    <lineage>
        <taxon>Eukaryota</taxon>
        <taxon>Metazoa</taxon>
        <taxon>Chordata</taxon>
        <taxon>Craniata</taxon>
        <taxon>Vertebrata</taxon>
        <taxon>Euteleostomi</taxon>
        <taxon>Mammalia</taxon>
        <taxon>Eutheria</taxon>
        <taxon>Euarchontoglires</taxon>
        <taxon>Primates</taxon>
        <taxon>Haplorrhini</taxon>
        <taxon>Platyrrhini</taxon>
        <taxon>Cebidae</taxon>
        <taxon>Callitrichinae</taxon>
        <taxon>Saguinus</taxon>
    </lineage>
</organism>
<protein>
    <submittedName>
        <fullName evidence="2">Uncharacterized protein</fullName>
    </submittedName>
</protein>
<feature type="signal peptide" evidence="1">
    <location>
        <begin position="1"/>
        <end position="25"/>
    </location>
</feature>
<proteinExistence type="predicted"/>
<gene>
    <name evidence="2" type="ORF">P7K49_031456</name>
</gene>
<reference evidence="2 3" key="1">
    <citation type="submission" date="2023-05" db="EMBL/GenBank/DDBJ databases">
        <title>B98-5 Cell Line De Novo Hybrid Assembly: An Optical Mapping Approach.</title>
        <authorList>
            <person name="Kananen K."/>
            <person name="Auerbach J.A."/>
            <person name="Kautto E."/>
            <person name="Blachly J.S."/>
        </authorList>
    </citation>
    <scope>NUCLEOTIDE SEQUENCE [LARGE SCALE GENOMIC DNA]</scope>
    <source>
        <strain evidence="2">B95-8</strain>
        <tissue evidence="2">Cell line</tissue>
    </source>
</reference>
<dbReference type="Proteomes" id="UP001266305">
    <property type="component" value="Unassembled WGS sequence"/>
</dbReference>
<comment type="caution">
    <text evidence="2">The sequence shown here is derived from an EMBL/GenBank/DDBJ whole genome shotgun (WGS) entry which is preliminary data.</text>
</comment>
<feature type="chain" id="PRO_5047166948" evidence="1">
    <location>
        <begin position="26"/>
        <end position="57"/>
    </location>
</feature>
<keyword evidence="3" id="KW-1185">Reference proteome</keyword>
<evidence type="ECO:0000256" key="1">
    <source>
        <dbReference type="SAM" id="SignalP"/>
    </source>
</evidence>
<evidence type="ECO:0000313" key="3">
    <source>
        <dbReference type="Proteomes" id="UP001266305"/>
    </source>
</evidence>
<keyword evidence="1" id="KW-0732">Signal</keyword>
<sequence>PCAHSTKELSVRILLFLLCASPSYSLRLETCKLPDTSHGAPTGPPSPPFLVFAAATS</sequence>
<accession>A0ABQ9TZF0</accession>
<feature type="non-terminal residue" evidence="2">
    <location>
        <position position="1"/>
    </location>
</feature>
<name>A0ABQ9TZF0_SAGOE</name>